<dbReference type="Gene3D" id="3.40.50.2300">
    <property type="match status" value="1"/>
</dbReference>
<dbReference type="RefSeq" id="WP_188368091.1">
    <property type="nucleotide sequence ID" value="NZ_BMDT01000009.1"/>
</dbReference>
<protein>
    <submittedName>
        <fullName evidence="4">DNA-binding response regulator</fullName>
    </submittedName>
</protein>
<proteinExistence type="predicted"/>
<keyword evidence="4" id="KW-0238">DNA-binding</keyword>
<comment type="caution">
    <text evidence="4">The sequence shown here is derived from an EMBL/GenBank/DDBJ whole genome shotgun (WGS) entry which is preliminary data.</text>
</comment>
<dbReference type="SMART" id="SM00850">
    <property type="entry name" value="LytTR"/>
    <property type="match status" value="1"/>
</dbReference>
<dbReference type="PANTHER" id="PTHR37299:SF1">
    <property type="entry name" value="STAGE 0 SPORULATION PROTEIN A HOMOLOG"/>
    <property type="match status" value="1"/>
</dbReference>
<organism evidence="4 5">
    <name type="scientific">Enterococcus alcedinis</name>
    <dbReference type="NCBI Taxonomy" id="1274384"/>
    <lineage>
        <taxon>Bacteria</taxon>
        <taxon>Bacillati</taxon>
        <taxon>Bacillota</taxon>
        <taxon>Bacilli</taxon>
        <taxon>Lactobacillales</taxon>
        <taxon>Enterococcaceae</taxon>
        <taxon>Enterococcus</taxon>
    </lineage>
</organism>
<dbReference type="AlphaFoldDB" id="A0A917N4X7"/>
<dbReference type="GO" id="GO:0003677">
    <property type="term" value="F:DNA binding"/>
    <property type="evidence" value="ECO:0007669"/>
    <property type="project" value="UniProtKB-KW"/>
</dbReference>
<dbReference type="SMART" id="SM00448">
    <property type="entry name" value="REC"/>
    <property type="match status" value="1"/>
</dbReference>
<dbReference type="Pfam" id="PF04397">
    <property type="entry name" value="LytTR"/>
    <property type="match status" value="1"/>
</dbReference>
<gene>
    <name evidence="4" type="ORF">GCM10011482_19140</name>
</gene>
<feature type="domain" description="Response regulatory" evidence="2">
    <location>
        <begin position="4"/>
        <end position="122"/>
    </location>
</feature>
<dbReference type="PROSITE" id="PS50930">
    <property type="entry name" value="HTH_LYTTR"/>
    <property type="match status" value="1"/>
</dbReference>
<keyword evidence="5" id="KW-1185">Reference proteome</keyword>
<dbReference type="InterPro" id="IPR007492">
    <property type="entry name" value="LytTR_DNA-bd_dom"/>
</dbReference>
<dbReference type="InterPro" id="IPR001789">
    <property type="entry name" value="Sig_transdc_resp-reg_receiver"/>
</dbReference>
<evidence type="ECO:0000313" key="5">
    <source>
        <dbReference type="Proteomes" id="UP000622610"/>
    </source>
</evidence>
<dbReference type="InterPro" id="IPR011006">
    <property type="entry name" value="CheY-like_superfamily"/>
</dbReference>
<sequence>MVYKIGICDDQAIDREYIQTLVREWAKQELQDIHIEKYSSGEALLFAYETTYFDLLLLDIEMKQIDGVTLAKRIRQQNETVPIVFISGYSDYLAQGYDVAALHYLLKPVKVEKLYEVLNRGILQLREEEKIIVIESGCVTHSIPLKQLRYIEVQGNYATLNGEKKFRIKRTLKEIEQSLDETFFKIHRSYVVQLLWIQKATRKEVILKDGTVLPLARGKYDELNQQMIRLL</sequence>
<dbReference type="PANTHER" id="PTHR37299">
    <property type="entry name" value="TRANSCRIPTIONAL REGULATOR-RELATED"/>
    <property type="match status" value="1"/>
</dbReference>
<reference evidence="4" key="1">
    <citation type="journal article" date="2014" name="Int. J. Syst. Evol. Microbiol.">
        <title>Complete genome sequence of Corynebacterium casei LMG S-19264T (=DSM 44701T), isolated from a smear-ripened cheese.</title>
        <authorList>
            <consortium name="US DOE Joint Genome Institute (JGI-PGF)"/>
            <person name="Walter F."/>
            <person name="Albersmeier A."/>
            <person name="Kalinowski J."/>
            <person name="Ruckert C."/>
        </authorList>
    </citation>
    <scope>NUCLEOTIDE SEQUENCE</scope>
    <source>
        <strain evidence="4">CCM 8433</strain>
    </source>
</reference>
<dbReference type="Proteomes" id="UP000622610">
    <property type="component" value="Unassembled WGS sequence"/>
</dbReference>
<dbReference type="SUPFAM" id="SSF52172">
    <property type="entry name" value="CheY-like"/>
    <property type="match status" value="1"/>
</dbReference>
<evidence type="ECO:0000313" key="4">
    <source>
        <dbReference type="EMBL" id="GGI66260.1"/>
    </source>
</evidence>
<keyword evidence="1" id="KW-0597">Phosphoprotein</keyword>
<reference evidence="4" key="2">
    <citation type="submission" date="2020-09" db="EMBL/GenBank/DDBJ databases">
        <authorList>
            <person name="Sun Q."/>
            <person name="Sedlacek I."/>
        </authorList>
    </citation>
    <scope>NUCLEOTIDE SEQUENCE</scope>
    <source>
        <strain evidence="4">CCM 8433</strain>
    </source>
</reference>
<feature type="modified residue" description="4-aspartylphosphate" evidence="1">
    <location>
        <position position="59"/>
    </location>
</feature>
<evidence type="ECO:0000256" key="1">
    <source>
        <dbReference type="PROSITE-ProRule" id="PRU00169"/>
    </source>
</evidence>
<name>A0A917N4X7_9ENTE</name>
<accession>A0A917N4X7</accession>
<dbReference type="InterPro" id="IPR046947">
    <property type="entry name" value="LytR-like"/>
</dbReference>
<dbReference type="Pfam" id="PF00072">
    <property type="entry name" value="Response_reg"/>
    <property type="match status" value="1"/>
</dbReference>
<dbReference type="EMBL" id="BMDT01000009">
    <property type="protein sequence ID" value="GGI66260.1"/>
    <property type="molecule type" value="Genomic_DNA"/>
</dbReference>
<dbReference type="Gene3D" id="2.40.50.1020">
    <property type="entry name" value="LytTr DNA-binding domain"/>
    <property type="match status" value="1"/>
</dbReference>
<dbReference type="PROSITE" id="PS50110">
    <property type="entry name" value="RESPONSE_REGULATORY"/>
    <property type="match status" value="1"/>
</dbReference>
<feature type="domain" description="HTH LytTR-type" evidence="3">
    <location>
        <begin position="132"/>
        <end position="229"/>
    </location>
</feature>
<evidence type="ECO:0000259" key="3">
    <source>
        <dbReference type="PROSITE" id="PS50930"/>
    </source>
</evidence>
<dbReference type="GO" id="GO:0000156">
    <property type="term" value="F:phosphorelay response regulator activity"/>
    <property type="evidence" value="ECO:0007669"/>
    <property type="project" value="InterPro"/>
</dbReference>
<evidence type="ECO:0000259" key="2">
    <source>
        <dbReference type="PROSITE" id="PS50110"/>
    </source>
</evidence>